<evidence type="ECO:0000256" key="10">
    <source>
        <dbReference type="ARBA" id="ARBA00023268"/>
    </source>
</evidence>
<dbReference type="GO" id="GO:0006310">
    <property type="term" value="P:DNA recombination"/>
    <property type="evidence" value="ECO:0007669"/>
    <property type="project" value="UniProtKB-KW"/>
</dbReference>
<dbReference type="EMBL" id="NCKW01004935">
    <property type="protein sequence ID" value="POM74083.1"/>
    <property type="molecule type" value="Genomic_DNA"/>
</dbReference>
<reference evidence="13 14" key="1">
    <citation type="journal article" date="2017" name="Genome Biol. Evol.">
        <title>Phytophthora megakarya and P. palmivora, closely related causal agents of cacao black pod rot, underwent increases in genome sizes and gene numbers by different mechanisms.</title>
        <authorList>
            <person name="Ali S.S."/>
            <person name="Shao J."/>
            <person name="Lary D.J."/>
            <person name="Kronmiller B."/>
            <person name="Shen D."/>
            <person name="Strem M.D."/>
            <person name="Amoako-Attah I."/>
            <person name="Akrofi A.Y."/>
            <person name="Begoude B.A."/>
            <person name="Ten Hoopen G.M."/>
            <person name="Coulibaly K."/>
            <person name="Kebe B.I."/>
            <person name="Melnick R.L."/>
            <person name="Guiltinan M.J."/>
            <person name="Tyler B.M."/>
            <person name="Meinhardt L.W."/>
            <person name="Bailey B.A."/>
        </authorList>
    </citation>
    <scope>NUCLEOTIDE SEQUENCE [LARGE SCALE GENOMIC DNA]</scope>
    <source>
        <strain evidence="14">sbr112.9</strain>
    </source>
</reference>
<evidence type="ECO:0000256" key="8">
    <source>
        <dbReference type="ARBA" id="ARBA00022932"/>
    </source>
</evidence>
<sequence length="308" mass="35272">MTYVQNRTPMSRLGNKTPFKKVYGKIPNISDLQIWGSICFAHVPEERRKDKKLSARSVKCRFLGVSDEYKGYRLQDVYNNRLMYSRHVMLDTKLSDDTVLKAFGKETKDRTANIPQTAGEQVEALRSSHRKQWRQELDLEYDSLINNGTWTPVLLPPGRKVLPCHWVLVVTYHASGVVKRCKARFVAQGNHQEFGVDCGEVYAPVARFASLRLVLAIDTIRDCHIHQMDGHTAFLNGTMDRDQGIYMSQPPRYHVPEKEDLVCELQKSIYGLKQAPRVGIAYDMNSSRKWVLALVTKSFASTNKTFES</sequence>
<keyword evidence="8" id="KW-0808">Transferase</keyword>
<keyword evidence="4" id="KW-0378">Hydrolase</keyword>
<keyword evidence="10" id="KW-0511">Multifunctional enzyme</keyword>
<accession>A0A2P4Y8F1</accession>
<keyword evidence="1" id="KW-0540">Nuclease</keyword>
<evidence type="ECO:0000256" key="4">
    <source>
        <dbReference type="ARBA" id="ARBA00022801"/>
    </source>
</evidence>
<dbReference type="GO" id="GO:0003964">
    <property type="term" value="F:RNA-directed DNA polymerase activity"/>
    <property type="evidence" value="ECO:0007669"/>
    <property type="project" value="UniProtKB-KW"/>
</dbReference>
<name>A0A2P4Y8F1_9STRA</name>
<evidence type="ECO:0000256" key="3">
    <source>
        <dbReference type="ARBA" id="ARBA00022759"/>
    </source>
</evidence>
<dbReference type="GO" id="GO:0046872">
    <property type="term" value="F:metal ion binding"/>
    <property type="evidence" value="ECO:0007669"/>
    <property type="project" value="UniProtKB-KW"/>
</dbReference>
<dbReference type="OrthoDB" id="109980at2759"/>
<evidence type="ECO:0000256" key="6">
    <source>
        <dbReference type="ARBA" id="ARBA00022908"/>
    </source>
</evidence>
<comment type="caution">
    <text evidence="13">The sequence shown here is derived from an EMBL/GenBank/DDBJ whole genome shotgun (WGS) entry which is preliminary data.</text>
</comment>
<evidence type="ECO:0000256" key="2">
    <source>
        <dbReference type="ARBA" id="ARBA00022723"/>
    </source>
</evidence>
<evidence type="ECO:0000259" key="12">
    <source>
        <dbReference type="Pfam" id="PF25597"/>
    </source>
</evidence>
<dbReference type="Proteomes" id="UP000237271">
    <property type="component" value="Unassembled WGS sequence"/>
</dbReference>
<dbReference type="InterPro" id="IPR057670">
    <property type="entry name" value="SH3_retrovirus"/>
</dbReference>
<gene>
    <name evidence="13" type="ORF">PHPALM_9002</name>
</gene>
<keyword evidence="8" id="KW-0548">Nucleotidyltransferase</keyword>
<keyword evidence="3" id="KW-0255">Endonuclease</keyword>
<evidence type="ECO:0000256" key="7">
    <source>
        <dbReference type="ARBA" id="ARBA00022918"/>
    </source>
</evidence>
<keyword evidence="6" id="KW-0229">DNA integration</keyword>
<evidence type="ECO:0000256" key="9">
    <source>
        <dbReference type="ARBA" id="ARBA00023172"/>
    </source>
</evidence>
<evidence type="ECO:0000259" key="11">
    <source>
        <dbReference type="Pfam" id="PF07727"/>
    </source>
</evidence>
<keyword evidence="14" id="KW-1185">Reference proteome</keyword>
<dbReference type="InterPro" id="IPR013103">
    <property type="entry name" value="RVT_2"/>
</dbReference>
<dbReference type="AlphaFoldDB" id="A0A2P4Y8F1"/>
<dbReference type="Pfam" id="PF07727">
    <property type="entry name" value="RVT_2"/>
    <property type="match status" value="1"/>
</dbReference>
<dbReference type="GO" id="GO:0003887">
    <property type="term" value="F:DNA-directed DNA polymerase activity"/>
    <property type="evidence" value="ECO:0007669"/>
    <property type="project" value="UniProtKB-KW"/>
</dbReference>
<keyword evidence="9" id="KW-0233">DNA recombination</keyword>
<organism evidence="13 14">
    <name type="scientific">Phytophthora palmivora</name>
    <dbReference type="NCBI Taxonomy" id="4796"/>
    <lineage>
        <taxon>Eukaryota</taxon>
        <taxon>Sar</taxon>
        <taxon>Stramenopiles</taxon>
        <taxon>Oomycota</taxon>
        <taxon>Peronosporomycetes</taxon>
        <taxon>Peronosporales</taxon>
        <taxon>Peronosporaceae</taxon>
        <taxon>Phytophthora</taxon>
    </lineage>
</organism>
<feature type="domain" description="Reverse transcriptase Ty1/copia-type" evidence="11">
    <location>
        <begin position="147"/>
        <end position="278"/>
    </location>
</feature>
<evidence type="ECO:0000256" key="1">
    <source>
        <dbReference type="ARBA" id="ARBA00022722"/>
    </source>
</evidence>
<dbReference type="GO" id="GO:0004519">
    <property type="term" value="F:endonuclease activity"/>
    <property type="evidence" value="ECO:0007669"/>
    <property type="project" value="UniProtKB-KW"/>
</dbReference>
<proteinExistence type="predicted"/>
<dbReference type="Pfam" id="PF25597">
    <property type="entry name" value="SH3_retrovirus"/>
    <property type="match status" value="1"/>
</dbReference>
<evidence type="ECO:0000313" key="14">
    <source>
        <dbReference type="Proteomes" id="UP000237271"/>
    </source>
</evidence>
<keyword evidence="5" id="KW-0460">Magnesium</keyword>
<keyword evidence="7" id="KW-0695">RNA-directed DNA polymerase</keyword>
<evidence type="ECO:0000256" key="5">
    <source>
        <dbReference type="ARBA" id="ARBA00022842"/>
    </source>
</evidence>
<dbReference type="GO" id="GO:0015074">
    <property type="term" value="P:DNA integration"/>
    <property type="evidence" value="ECO:0007669"/>
    <property type="project" value="UniProtKB-KW"/>
</dbReference>
<protein>
    <submittedName>
        <fullName evidence="13">Integrase catalytic core protein</fullName>
    </submittedName>
</protein>
<evidence type="ECO:0000313" key="13">
    <source>
        <dbReference type="EMBL" id="POM74083.1"/>
    </source>
</evidence>
<keyword evidence="2" id="KW-0479">Metal-binding</keyword>
<dbReference type="GO" id="GO:0016787">
    <property type="term" value="F:hydrolase activity"/>
    <property type="evidence" value="ECO:0007669"/>
    <property type="project" value="UniProtKB-KW"/>
</dbReference>
<dbReference type="InterPro" id="IPR039537">
    <property type="entry name" value="Retrotran_Ty1/copia-like"/>
</dbReference>
<feature type="domain" description="Retroviral polymerase SH3-like" evidence="12">
    <location>
        <begin position="37"/>
        <end position="93"/>
    </location>
</feature>
<dbReference type="PANTHER" id="PTHR42648:SF11">
    <property type="entry name" value="TRANSPOSON TY4-P GAG-POL POLYPROTEIN"/>
    <property type="match status" value="1"/>
</dbReference>
<keyword evidence="8" id="KW-0239">DNA-directed DNA polymerase</keyword>
<dbReference type="PANTHER" id="PTHR42648">
    <property type="entry name" value="TRANSPOSASE, PUTATIVE-RELATED"/>
    <property type="match status" value="1"/>
</dbReference>